<comment type="caution">
    <text evidence="2">The sequence shown here is derived from an EMBL/GenBank/DDBJ whole genome shotgun (WGS) entry which is preliminary data.</text>
</comment>
<organism evidence="2 3">
    <name type="scientific">Anthostomella pinea</name>
    <dbReference type="NCBI Taxonomy" id="933095"/>
    <lineage>
        <taxon>Eukaryota</taxon>
        <taxon>Fungi</taxon>
        <taxon>Dikarya</taxon>
        <taxon>Ascomycota</taxon>
        <taxon>Pezizomycotina</taxon>
        <taxon>Sordariomycetes</taxon>
        <taxon>Xylariomycetidae</taxon>
        <taxon>Xylariales</taxon>
        <taxon>Xylariaceae</taxon>
        <taxon>Anthostomella</taxon>
    </lineage>
</organism>
<accession>A0AAI8VTW3</accession>
<dbReference type="AlphaFoldDB" id="A0AAI8VTW3"/>
<name>A0AAI8VTW3_9PEZI</name>
<sequence>MAVFHLFSQLPPELRICIWELAMATPRLVDLPAPEPPGCNTILQPHTKIGDLWYQQAPAFFFVNWESRVEALRVCNIRFTSTPSNHANGKVRHIIMASHDILKVEHTEMQTFSGDSNLVRNIMSGNRSGKYTIAAIVC</sequence>
<evidence type="ECO:0000259" key="1">
    <source>
        <dbReference type="Pfam" id="PF20150"/>
    </source>
</evidence>
<keyword evidence="3" id="KW-1185">Reference proteome</keyword>
<dbReference type="Pfam" id="PF20150">
    <property type="entry name" value="2EXR"/>
    <property type="match status" value="1"/>
</dbReference>
<dbReference type="InterPro" id="IPR045518">
    <property type="entry name" value="2EXR"/>
</dbReference>
<proteinExistence type="predicted"/>
<dbReference type="Proteomes" id="UP001295740">
    <property type="component" value="Unassembled WGS sequence"/>
</dbReference>
<feature type="domain" description="2EXR" evidence="1">
    <location>
        <begin position="4"/>
        <end position="101"/>
    </location>
</feature>
<dbReference type="EMBL" id="CAUWAG010000018">
    <property type="protein sequence ID" value="CAJ2510992.1"/>
    <property type="molecule type" value="Genomic_DNA"/>
</dbReference>
<evidence type="ECO:0000313" key="3">
    <source>
        <dbReference type="Proteomes" id="UP001295740"/>
    </source>
</evidence>
<gene>
    <name evidence="2" type="ORF">KHLLAP_LOCUS11460</name>
</gene>
<dbReference type="PANTHER" id="PTHR35910:SF1">
    <property type="entry name" value="2EXR DOMAIN-CONTAINING PROTEIN"/>
    <property type="match status" value="1"/>
</dbReference>
<reference evidence="2" key="1">
    <citation type="submission" date="2023-10" db="EMBL/GenBank/DDBJ databases">
        <authorList>
            <person name="Hackl T."/>
        </authorList>
    </citation>
    <scope>NUCLEOTIDE SEQUENCE</scope>
</reference>
<evidence type="ECO:0000313" key="2">
    <source>
        <dbReference type="EMBL" id="CAJ2510992.1"/>
    </source>
</evidence>
<dbReference type="PANTHER" id="PTHR35910">
    <property type="entry name" value="2EXR DOMAIN-CONTAINING PROTEIN"/>
    <property type="match status" value="1"/>
</dbReference>
<protein>
    <submittedName>
        <fullName evidence="2">Uu.00g066170.m01.CDS01</fullName>
    </submittedName>
</protein>